<evidence type="ECO:0000313" key="3">
    <source>
        <dbReference type="EMBL" id="MBA0087386.1"/>
    </source>
</evidence>
<dbReference type="EMBL" id="JACDQQ010001979">
    <property type="protein sequence ID" value="MBA0087386.1"/>
    <property type="molecule type" value="Genomic_DNA"/>
</dbReference>
<proteinExistence type="predicted"/>
<feature type="transmembrane region" description="Helical" evidence="1">
    <location>
        <begin position="40"/>
        <end position="61"/>
    </location>
</feature>
<gene>
    <name evidence="3" type="ORF">HRJ53_20570</name>
</gene>
<evidence type="ECO:0000256" key="1">
    <source>
        <dbReference type="SAM" id="Phobius"/>
    </source>
</evidence>
<feature type="transmembrane region" description="Helical" evidence="1">
    <location>
        <begin position="81"/>
        <end position="109"/>
    </location>
</feature>
<dbReference type="InterPro" id="IPR025874">
    <property type="entry name" value="DZR"/>
</dbReference>
<name>A0A7V8NTX8_9BACT</name>
<keyword evidence="4" id="KW-1185">Reference proteome</keyword>
<evidence type="ECO:0000259" key="2">
    <source>
        <dbReference type="Pfam" id="PF12773"/>
    </source>
</evidence>
<dbReference type="Pfam" id="PF12773">
    <property type="entry name" value="DZR"/>
    <property type="match status" value="1"/>
</dbReference>
<keyword evidence="1" id="KW-0472">Membrane</keyword>
<feature type="domain" description="DZANK-type" evidence="2">
    <location>
        <begin position="153"/>
        <end position="196"/>
    </location>
</feature>
<accession>A0A7V8NTX8</accession>
<keyword evidence="1" id="KW-1133">Transmembrane helix</keyword>
<feature type="transmembrane region" description="Helical" evidence="1">
    <location>
        <begin position="121"/>
        <end position="145"/>
    </location>
</feature>
<dbReference type="AlphaFoldDB" id="A0A7V8NTX8"/>
<keyword evidence="1" id="KW-0812">Transmembrane</keyword>
<dbReference type="Proteomes" id="UP000567293">
    <property type="component" value="Unassembled WGS sequence"/>
</dbReference>
<organism evidence="3 4">
    <name type="scientific">Candidatus Acidiferrum panamense</name>
    <dbReference type="NCBI Taxonomy" id="2741543"/>
    <lineage>
        <taxon>Bacteria</taxon>
        <taxon>Pseudomonadati</taxon>
        <taxon>Acidobacteriota</taxon>
        <taxon>Terriglobia</taxon>
        <taxon>Candidatus Acidiferrales</taxon>
        <taxon>Candidatus Acidiferrum</taxon>
    </lineage>
</organism>
<comment type="caution">
    <text evidence="3">The sequence shown here is derived from an EMBL/GenBank/DDBJ whole genome shotgun (WGS) entry which is preliminary data.</text>
</comment>
<reference evidence="3" key="1">
    <citation type="submission" date="2020-06" db="EMBL/GenBank/DDBJ databases">
        <title>Legume-microbial interactions unlock mineral nutrients during tropical forest succession.</title>
        <authorList>
            <person name="Epihov D.Z."/>
        </authorList>
    </citation>
    <scope>NUCLEOTIDE SEQUENCE [LARGE SCALE GENOMIC DNA]</scope>
    <source>
        <strain evidence="3">Pan2503</strain>
    </source>
</reference>
<protein>
    <submittedName>
        <fullName evidence="3">Zinc ribbon domain-containing protein</fullName>
    </submittedName>
</protein>
<evidence type="ECO:0000313" key="4">
    <source>
        <dbReference type="Proteomes" id="UP000567293"/>
    </source>
</evidence>
<sequence length="216" mass="24200">MADYSQKVTSSFNERMRLMRVRRKKEKLHFADEVRIIPRWLIALVIVLFLIAQGIGLLVNLTAPERGDQIFPPELSEHGHLVLASLALAGIITMISIFFAAFIFLTAYVNRDAARRGMNSFLWTILILIFLPTWGLIGLVIYFLMREPLPYPCPQCSASVSARFNFCPNCKCNLQPSCPQCKREVAELDKFCPYCGTDLAGNASSERVPPSATPAS</sequence>